<accession>A0A1M2V689</accession>
<evidence type="ECO:0000313" key="1">
    <source>
        <dbReference type="EMBL" id="OJT03094.1"/>
    </source>
</evidence>
<proteinExistence type="predicted"/>
<reference evidence="1 2" key="1">
    <citation type="submission" date="2016-10" db="EMBL/GenBank/DDBJ databases">
        <title>Genome sequence of the basidiomycete white-rot fungus Trametes pubescens.</title>
        <authorList>
            <person name="Makela M.R."/>
            <person name="Granchi Z."/>
            <person name="Peng M."/>
            <person name="De Vries R.P."/>
            <person name="Grigoriev I."/>
            <person name="Riley R."/>
            <person name="Hilden K."/>
        </authorList>
    </citation>
    <scope>NUCLEOTIDE SEQUENCE [LARGE SCALE GENOMIC DNA]</scope>
    <source>
        <strain evidence="1 2">FBCC735</strain>
    </source>
</reference>
<sequence>MSASRNVTSCARVRVVRDRTRLRVGAGCRGAIAAREHGLRDFLGQWASGLAGQADRWVRALSGSTTLIGGAGLVRGGASMGFMGSARLRFRVSRSIWARWLVLGGSPASLGAGTRAPAGFRPAEEAFAIGERDVRLLCFLFALRSAVAEGACTLRVAHCEGLACRLRVPDANTEGLESSHPSAGYENAG</sequence>
<gene>
    <name evidence="1" type="ORF">TRAPUB_6437</name>
</gene>
<protein>
    <submittedName>
        <fullName evidence="1">Uncharacterized protein</fullName>
    </submittedName>
</protein>
<dbReference type="Proteomes" id="UP000184267">
    <property type="component" value="Unassembled WGS sequence"/>
</dbReference>
<dbReference type="EMBL" id="MNAD01001636">
    <property type="protein sequence ID" value="OJT03094.1"/>
    <property type="molecule type" value="Genomic_DNA"/>
</dbReference>
<comment type="caution">
    <text evidence="1">The sequence shown here is derived from an EMBL/GenBank/DDBJ whole genome shotgun (WGS) entry which is preliminary data.</text>
</comment>
<organism evidence="1 2">
    <name type="scientific">Trametes pubescens</name>
    <name type="common">White-rot fungus</name>
    <dbReference type="NCBI Taxonomy" id="154538"/>
    <lineage>
        <taxon>Eukaryota</taxon>
        <taxon>Fungi</taxon>
        <taxon>Dikarya</taxon>
        <taxon>Basidiomycota</taxon>
        <taxon>Agaricomycotina</taxon>
        <taxon>Agaricomycetes</taxon>
        <taxon>Polyporales</taxon>
        <taxon>Polyporaceae</taxon>
        <taxon>Trametes</taxon>
    </lineage>
</organism>
<evidence type="ECO:0000313" key="2">
    <source>
        <dbReference type="Proteomes" id="UP000184267"/>
    </source>
</evidence>
<name>A0A1M2V689_TRAPU</name>
<keyword evidence="2" id="KW-1185">Reference proteome</keyword>
<dbReference type="AlphaFoldDB" id="A0A1M2V689"/>